<keyword evidence="8" id="KW-0411">Iron-sulfur</keyword>
<accession>A0A1B1Y2S7</accession>
<organism evidence="11 12">
    <name type="scientific">Wenyingzhuangia fucanilytica</name>
    <dbReference type="NCBI Taxonomy" id="1790137"/>
    <lineage>
        <taxon>Bacteria</taxon>
        <taxon>Pseudomonadati</taxon>
        <taxon>Bacteroidota</taxon>
        <taxon>Flavobacteriia</taxon>
        <taxon>Flavobacteriales</taxon>
        <taxon>Flavobacteriaceae</taxon>
        <taxon>Wenyingzhuangia</taxon>
    </lineage>
</organism>
<dbReference type="PANTHER" id="PTHR47354:SF8">
    <property type="entry name" value="1,2-PHENYLACETYL-COA EPOXIDASE, SUBUNIT E"/>
    <property type="match status" value="1"/>
</dbReference>
<dbReference type="InterPro" id="IPR001709">
    <property type="entry name" value="Flavoprot_Pyr_Nucl_cyt_Rdtase"/>
</dbReference>
<dbReference type="SUPFAM" id="SSF63380">
    <property type="entry name" value="Riboflavin synthase domain-like"/>
    <property type="match status" value="1"/>
</dbReference>
<evidence type="ECO:0000313" key="11">
    <source>
        <dbReference type="EMBL" id="ANW95037.1"/>
    </source>
</evidence>
<dbReference type="InterPro" id="IPR050415">
    <property type="entry name" value="MRET"/>
</dbReference>
<dbReference type="PROSITE" id="PS51085">
    <property type="entry name" value="2FE2S_FER_2"/>
    <property type="match status" value="1"/>
</dbReference>
<keyword evidence="2" id="KW-0285">Flavoprotein</keyword>
<keyword evidence="7" id="KW-0408">Iron</keyword>
<dbReference type="Gene3D" id="2.40.30.10">
    <property type="entry name" value="Translation factors"/>
    <property type="match status" value="1"/>
</dbReference>
<dbReference type="InterPro" id="IPR039261">
    <property type="entry name" value="FNR_nucleotide-bd"/>
</dbReference>
<evidence type="ECO:0000259" key="9">
    <source>
        <dbReference type="PROSITE" id="PS51085"/>
    </source>
</evidence>
<evidence type="ECO:0000256" key="8">
    <source>
        <dbReference type="ARBA" id="ARBA00023014"/>
    </source>
</evidence>
<feature type="domain" description="FAD-binding FR-type" evidence="10">
    <location>
        <begin position="1"/>
        <end position="102"/>
    </location>
</feature>
<dbReference type="InterPro" id="IPR001041">
    <property type="entry name" value="2Fe-2S_ferredoxin-type"/>
</dbReference>
<dbReference type="InterPro" id="IPR008333">
    <property type="entry name" value="Cbr1-like_FAD-bd_dom"/>
</dbReference>
<evidence type="ECO:0000256" key="1">
    <source>
        <dbReference type="ARBA" id="ARBA00001974"/>
    </source>
</evidence>
<protein>
    <recommendedName>
        <fullName evidence="13">Oxidoreductase</fullName>
    </recommendedName>
</protein>
<dbReference type="Pfam" id="PF00970">
    <property type="entry name" value="FAD_binding_6"/>
    <property type="match status" value="1"/>
</dbReference>
<dbReference type="PRINTS" id="PR00371">
    <property type="entry name" value="FPNCR"/>
</dbReference>
<dbReference type="Gene3D" id="3.10.20.30">
    <property type="match status" value="1"/>
</dbReference>
<dbReference type="Pfam" id="PF00175">
    <property type="entry name" value="NAD_binding_1"/>
    <property type="match status" value="1"/>
</dbReference>
<evidence type="ECO:0000256" key="4">
    <source>
        <dbReference type="ARBA" id="ARBA00022723"/>
    </source>
</evidence>
<feature type="domain" description="2Fe-2S ferredoxin-type" evidence="9">
    <location>
        <begin position="253"/>
        <end position="341"/>
    </location>
</feature>
<proteinExistence type="predicted"/>
<reference evidence="11 12" key="1">
    <citation type="submission" date="2016-02" db="EMBL/GenBank/DDBJ databases">
        <authorList>
            <person name="Wen L."/>
            <person name="He K."/>
            <person name="Yang H."/>
        </authorList>
    </citation>
    <scope>NUCLEOTIDE SEQUENCE [LARGE SCALE GENOMIC DNA]</scope>
    <source>
        <strain evidence="11 12">CZ1127</strain>
    </source>
</reference>
<evidence type="ECO:0000256" key="2">
    <source>
        <dbReference type="ARBA" id="ARBA00022630"/>
    </source>
</evidence>
<dbReference type="PROSITE" id="PS51384">
    <property type="entry name" value="FAD_FR"/>
    <property type="match status" value="1"/>
</dbReference>
<dbReference type="SUPFAM" id="SSF52343">
    <property type="entry name" value="Ferredoxin reductase-like, C-terminal NADP-linked domain"/>
    <property type="match status" value="1"/>
</dbReference>
<keyword evidence="6" id="KW-0560">Oxidoreductase</keyword>
<dbReference type="Proteomes" id="UP000092967">
    <property type="component" value="Chromosome"/>
</dbReference>
<dbReference type="STRING" id="1790137.AXE80_01435"/>
<dbReference type="PANTHER" id="PTHR47354">
    <property type="entry name" value="NADH OXIDOREDUCTASE HCR"/>
    <property type="match status" value="1"/>
</dbReference>
<dbReference type="PRINTS" id="PR00406">
    <property type="entry name" value="CYTB5RDTASE"/>
</dbReference>
<keyword evidence="4" id="KW-0479">Metal-binding</keyword>
<evidence type="ECO:0000256" key="6">
    <source>
        <dbReference type="ARBA" id="ARBA00023002"/>
    </source>
</evidence>
<dbReference type="Pfam" id="PF00111">
    <property type="entry name" value="Fer2"/>
    <property type="match status" value="1"/>
</dbReference>
<dbReference type="EMBL" id="CP014224">
    <property type="protein sequence ID" value="ANW95037.1"/>
    <property type="molecule type" value="Genomic_DNA"/>
</dbReference>
<dbReference type="Gene3D" id="3.40.50.80">
    <property type="entry name" value="Nucleotide-binding domain of ferredoxin-NADP reductase (FNR) module"/>
    <property type="match status" value="1"/>
</dbReference>
<dbReference type="RefSeq" id="WP_068824141.1">
    <property type="nucleotide sequence ID" value="NZ_CP014224.1"/>
</dbReference>
<evidence type="ECO:0000256" key="7">
    <source>
        <dbReference type="ARBA" id="ARBA00023004"/>
    </source>
</evidence>
<dbReference type="PROSITE" id="PS00197">
    <property type="entry name" value="2FE2S_FER_1"/>
    <property type="match status" value="1"/>
</dbReference>
<keyword evidence="5" id="KW-0274">FAD</keyword>
<keyword evidence="12" id="KW-1185">Reference proteome</keyword>
<keyword evidence="3" id="KW-0001">2Fe-2S</keyword>
<evidence type="ECO:0000256" key="5">
    <source>
        <dbReference type="ARBA" id="ARBA00022827"/>
    </source>
</evidence>
<dbReference type="OrthoDB" id="9789468at2"/>
<dbReference type="GO" id="GO:0046872">
    <property type="term" value="F:metal ion binding"/>
    <property type="evidence" value="ECO:0007669"/>
    <property type="project" value="UniProtKB-KW"/>
</dbReference>
<dbReference type="GO" id="GO:0016491">
    <property type="term" value="F:oxidoreductase activity"/>
    <property type="evidence" value="ECO:0007669"/>
    <property type="project" value="UniProtKB-KW"/>
</dbReference>
<dbReference type="GO" id="GO:0050660">
    <property type="term" value="F:flavin adenine dinucleotide binding"/>
    <property type="evidence" value="ECO:0007669"/>
    <property type="project" value="TreeGrafter"/>
</dbReference>
<dbReference type="CDD" id="cd06214">
    <property type="entry name" value="PA_degradation_oxidoreductase_like"/>
    <property type="match status" value="1"/>
</dbReference>
<dbReference type="InterPro" id="IPR001433">
    <property type="entry name" value="OxRdtase_FAD/NAD-bd"/>
</dbReference>
<dbReference type="SUPFAM" id="SSF54292">
    <property type="entry name" value="2Fe-2S ferredoxin-like"/>
    <property type="match status" value="1"/>
</dbReference>
<evidence type="ECO:0000256" key="3">
    <source>
        <dbReference type="ARBA" id="ARBA00022714"/>
    </source>
</evidence>
<evidence type="ECO:0000313" key="12">
    <source>
        <dbReference type="Proteomes" id="UP000092967"/>
    </source>
</evidence>
<dbReference type="InterPro" id="IPR006058">
    <property type="entry name" value="2Fe2S_fd_BS"/>
</dbReference>
<gene>
    <name evidence="11" type="ORF">AXE80_01435</name>
</gene>
<dbReference type="GO" id="GO:0051537">
    <property type="term" value="F:2 iron, 2 sulfur cluster binding"/>
    <property type="evidence" value="ECO:0007669"/>
    <property type="project" value="UniProtKB-KW"/>
</dbReference>
<name>A0A1B1Y2S7_9FLAO</name>
<dbReference type="InterPro" id="IPR012675">
    <property type="entry name" value="Beta-grasp_dom_sf"/>
</dbReference>
<dbReference type="InterPro" id="IPR017938">
    <property type="entry name" value="Riboflavin_synthase-like_b-brl"/>
</dbReference>
<dbReference type="KEGG" id="wfu:AXE80_01435"/>
<evidence type="ECO:0000259" key="10">
    <source>
        <dbReference type="PROSITE" id="PS51384"/>
    </source>
</evidence>
<dbReference type="InterPro" id="IPR017927">
    <property type="entry name" value="FAD-bd_FR_type"/>
</dbReference>
<evidence type="ECO:0008006" key="13">
    <source>
        <dbReference type="Google" id="ProtNLM"/>
    </source>
</evidence>
<sequence length="341" mass="38453">MILKVTDIIQETPEAVTVCFKNGNFFRKIKYLPGQFILFDFKIGKDTVKRAYSFSSSPDVEKDLRITVKKVKGGYVSNYINNVLKIGDKIKIDVAMGSFNITPNKNHQTQYILFGAGSGITPIYSIAKSVIVKEPKSKILMIYANQNKENIIFYDELEKLAKENPKQLSIEHILSENTNPKYHTGFLTEELLTTIFKKHNLTFTNHKYMMCGPAGFMENTVQILKKQGVTRNQIMLEAFKAPAIKIDRKNLISSVTILYKKETYQLEVPGNKTILQQAMSKNIPLPYSCRSGMCSTCKGKCIDGETNMSKGHLLSDEQVNNGEVLTCITYPNSESVTIEIA</sequence>
<comment type="cofactor">
    <cofactor evidence="1">
        <name>FAD</name>
        <dbReference type="ChEBI" id="CHEBI:57692"/>
    </cofactor>
</comment>
<dbReference type="InterPro" id="IPR036010">
    <property type="entry name" value="2Fe-2S_ferredoxin-like_sf"/>
</dbReference>
<dbReference type="AlphaFoldDB" id="A0A1B1Y2S7"/>
<dbReference type="CDD" id="cd00207">
    <property type="entry name" value="fer2"/>
    <property type="match status" value="1"/>
</dbReference>